<keyword evidence="2" id="KW-0675">Receptor</keyword>
<dbReference type="Proteomes" id="UP000033187">
    <property type="component" value="Chromosome 1"/>
</dbReference>
<evidence type="ECO:0000313" key="3">
    <source>
        <dbReference type="Proteomes" id="UP000033187"/>
    </source>
</evidence>
<dbReference type="Pfam" id="PF16868">
    <property type="entry name" value="NMT1_3"/>
    <property type="match status" value="1"/>
</dbReference>
<keyword evidence="1" id="KW-0812">Transmembrane</keyword>
<dbReference type="SUPFAM" id="SSF53850">
    <property type="entry name" value="Periplasmic binding protein-like II"/>
    <property type="match status" value="1"/>
</dbReference>
<sequence>MRRKVQTSQFRESLLIAGPAILLVAFAFWFAYQFVEPAPPASVKMTTGSESGGYYAFAQKYKRILADSGVSLEVLSSAGSIENLQRLQAPGSDVDLALMQGGIADQQNAPELVSLGRVFLEPLWVFYKGSVEVDRLVQLSGRRLAIGAPGSGTRALVSDLLTANGLNEQNTTFSSLSGDAAAEALRSDNVDAVFLVLAAESKLVRELLREPGIRLMSFANADAYTRLMPYLSRVTLPSGVIDLPRQIPDGDVTLIAAQAALVAHKDLHPAIIGLMVQAAQEVHSGGGMFQRVEEFPKAHDPELPMAADAERLYKRGAPFLQRYLPFWLANFIERMIVMIVPIATILLPLFKVAPWLYQWRIRRRILYWYRELKLLETKLNEVSAPSELMDEIERIETAVANIPVPLHYSDKLYELRSAVDLVRVRMLERSSAPGATPVSRRVAAADMAKQR</sequence>
<reference evidence="3" key="1">
    <citation type="submission" date="2015-02" db="EMBL/GenBank/DDBJ databases">
        <authorList>
            <person name="Chooi Y.-H."/>
        </authorList>
    </citation>
    <scope>NUCLEOTIDE SEQUENCE [LARGE SCALE GENOMIC DNA]</scope>
    <source>
        <strain evidence="3">strain Y</strain>
    </source>
</reference>
<dbReference type="Gene3D" id="3.40.190.10">
    <property type="entry name" value="Periplasmic binding protein-like II"/>
    <property type="match status" value="2"/>
</dbReference>
<dbReference type="EMBL" id="LN829119">
    <property type="protein sequence ID" value="CPR15723.1"/>
    <property type="molecule type" value="Genomic_DNA"/>
</dbReference>
<proteinExistence type="predicted"/>
<dbReference type="KEGG" id="fil:BN1229_v1_0473"/>
<protein>
    <submittedName>
        <fullName evidence="2">TRAP transporter solute receptor TAXI family protein</fullName>
    </submittedName>
</protein>
<dbReference type="PANTHER" id="PTHR42941:SF1">
    <property type="entry name" value="SLL1037 PROTEIN"/>
    <property type="match status" value="1"/>
</dbReference>
<dbReference type="AlphaFoldDB" id="A0A0D6JAN0"/>
<dbReference type="RefSeq" id="WP_046476272.1">
    <property type="nucleotide sequence ID" value="NZ_LN829118.1"/>
</dbReference>
<name>A0A0D6JAN0_9HYPH</name>
<keyword evidence="3" id="KW-1185">Reference proteome</keyword>
<accession>A0A0D6JAN0</accession>
<organism evidence="2 3">
    <name type="scientific">Candidatus Filomicrobium marinum</name>
    <dbReference type="NCBI Taxonomy" id="1608628"/>
    <lineage>
        <taxon>Bacteria</taxon>
        <taxon>Pseudomonadati</taxon>
        <taxon>Pseudomonadota</taxon>
        <taxon>Alphaproteobacteria</taxon>
        <taxon>Hyphomicrobiales</taxon>
        <taxon>Hyphomicrobiaceae</taxon>
        <taxon>Filomicrobium</taxon>
    </lineage>
</organism>
<keyword evidence="1" id="KW-0472">Membrane</keyword>
<evidence type="ECO:0000256" key="1">
    <source>
        <dbReference type="SAM" id="Phobius"/>
    </source>
</evidence>
<feature type="transmembrane region" description="Helical" evidence="1">
    <location>
        <begin position="12"/>
        <end position="32"/>
    </location>
</feature>
<dbReference type="InterPro" id="IPR011852">
    <property type="entry name" value="TRAP_TAXI"/>
</dbReference>
<dbReference type="PANTHER" id="PTHR42941">
    <property type="entry name" value="SLL1037 PROTEIN"/>
    <property type="match status" value="1"/>
</dbReference>
<gene>
    <name evidence="2" type="ORF">YBN1229_v1_0477</name>
</gene>
<evidence type="ECO:0000313" key="2">
    <source>
        <dbReference type="EMBL" id="CPR15723.1"/>
    </source>
</evidence>
<feature type="transmembrane region" description="Helical" evidence="1">
    <location>
        <begin position="335"/>
        <end position="357"/>
    </location>
</feature>
<keyword evidence="1" id="KW-1133">Transmembrane helix</keyword>
<dbReference type="KEGG" id="fiy:BN1229_v1_0477"/>
<dbReference type="OrthoDB" id="237270at2"/>